<organism evidence="1 2">
    <name type="scientific">Microcystis aeruginosa Ma_QC_Ch_20071001_S25D</name>
    <dbReference type="NCBI Taxonomy" id="2486250"/>
    <lineage>
        <taxon>Bacteria</taxon>
        <taxon>Bacillati</taxon>
        <taxon>Cyanobacteriota</taxon>
        <taxon>Cyanophyceae</taxon>
        <taxon>Oscillatoriophycideae</taxon>
        <taxon>Chroococcales</taxon>
        <taxon>Microcystaceae</taxon>
        <taxon>Microcystis</taxon>
    </lineage>
</organism>
<dbReference type="EMBL" id="SFBE01000351">
    <property type="protein sequence ID" value="TRU45079.1"/>
    <property type="molecule type" value="Genomic_DNA"/>
</dbReference>
<reference evidence="1 2" key="1">
    <citation type="submission" date="2019-01" db="EMBL/GenBank/DDBJ databases">
        <title>Coherence of Microcystis species and biogeography revealed through population genomics.</title>
        <authorList>
            <person name="Perez-Carrascal O.M."/>
            <person name="Terrat Y."/>
            <person name="Giani A."/>
            <person name="Fortin N."/>
            <person name="Tromas N."/>
            <person name="Shapiro B.J."/>
        </authorList>
    </citation>
    <scope>NUCLEOTIDE SEQUENCE [LARGE SCALE GENOMIC DNA]</scope>
    <source>
        <strain evidence="1">Ma_QC_Ch_20071001_S25D</strain>
    </source>
</reference>
<dbReference type="InterPro" id="IPR019270">
    <property type="entry name" value="DUF2283"/>
</dbReference>
<accession>A0A552FEB7</accession>
<name>A0A552FEB7_MICAE</name>
<proteinExistence type="predicted"/>
<sequence>MATNLKIWFDKEGDFLEVLFSDQPGYMQETENDAIMTRVDLQGNVLGFSILGVSQLKKDHPLVAELSGNVTA</sequence>
<protein>
    <submittedName>
        <fullName evidence="1">DUF2283 domain-containing protein</fullName>
    </submittedName>
</protein>
<evidence type="ECO:0000313" key="1">
    <source>
        <dbReference type="EMBL" id="TRU45079.1"/>
    </source>
</evidence>
<comment type="caution">
    <text evidence="1">The sequence shown here is derived from an EMBL/GenBank/DDBJ whole genome shotgun (WGS) entry which is preliminary data.</text>
</comment>
<evidence type="ECO:0000313" key="2">
    <source>
        <dbReference type="Proteomes" id="UP000316958"/>
    </source>
</evidence>
<dbReference type="AlphaFoldDB" id="A0A552FEB7"/>
<gene>
    <name evidence="1" type="ORF">EWV57_21320</name>
</gene>
<dbReference type="Pfam" id="PF10049">
    <property type="entry name" value="DUF2283"/>
    <property type="match status" value="1"/>
</dbReference>
<dbReference type="Proteomes" id="UP000316958">
    <property type="component" value="Unassembled WGS sequence"/>
</dbReference>